<dbReference type="Proteomes" id="UP000625316">
    <property type="component" value="Unassembled WGS sequence"/>
</dbReference>
<evidence type="ECO:0000313" key="1">
    <source>
        <dbReference type="EMBL" id="MBE9028815.1"/>
    </source>
</evidence>
<comment type="caution">
    <text evidence="1">The sequence shown here is derived from an EMBL/GenBank/DDBJ whole genome shotgun (WGS) entry which is preliminary data.</text>
</comment>
<accession>A0A928VI92</accession>
<name>A0A928VI92_9CYAN</name>
<dbReference type="RefSeq" id="WP_264323638.1">
    <property type="nucleotide sequence ID" value="NZ_JADEXQ010000007.1"/>
</dbReference>
<gene>
    <name evidence="1" type="ORF">IQ266_03450</name>
</gene>
<evidence type="ECO:0000313" key="2">
    <source>
        <dbReference type="Proteomes" id="UP000625316"/>
    </source>
</evidence>
<dbReference type="NCBIfam" id="NF035938">
    <property type="entry name" value="EboA_domain"/>
    <property type="match status" value="1"/>
</dbReference>
<dbReference type="AlphaFoldDB" id="A0A928VI92"/>
<protein>
    <submittedName>
        <fullName evidence="1">EboA domain-containing protein</fullName>
    </submittedName>
</protein>
<dbReference type="EMBL" id="JADEXQ010000007">
    <property type="protein sequence ID" value="MBE9028815.1"/>
    <property type="molecule type" value="Genomic_DNA"/>
</dbReference>
<dbReference type="InterPro" id="IPR047715">
    <property type="entry name" value="EboA_dom"/>
</dbReference>
<keyword evidence="2" id="KW-1185">Reference proteome</keyword>
<organism evidence="1 2">
    <name type="scientific">Romeriopsis navalis LEGE 11480</name>
    <dbReference type="NCBI Taxonomy" id="2777977"/>
    <lineage>
        <taxon>Bacteria</taxon>
        <taxon>Bacillati</taxon>
        <taxon>Cyanobacteriota</taxon>
        <taxon>Cyanophyceae</taxon>
        <taxon>Leptolyngbyales</taxon>
        <taxon>Leptolyngbyaceae</taxon>
        <taxon>Romeriopsis</taxon>
        <taxon>Romeriopsis navalis</taxon>
    </lineage>
</organism>
<reference evidence="1" key="1">
    <citation type="submission" date="2020-10" db="EMBL/GenBank/DDBJ databases">
        <authorList>
            <person name="Castelo-Branco R."/>
            <person name="Eusebio N."/>
            <person name="Adriana R."/>
            <person name="Vieira A."/>
            <person name="Brugerolle De Fraissinette N."/>
            <person name="Rezende De Castro R."/>
            <person name="Schneider M.P."/>
            <person name="Vasconcelos V."/>
            <person name="Leao P.N."/>
        </authorList>
    </citation>
    <scope>NUCLEOTIDE SEQUENCE</scope>
    <source>
        <strain evidence="1">LEGE 11480</strain>
    </source>
</reference>
<sequence>MDMLVDTAQLRLVLSTWLAENLPSESWQWLSQQVQAVEHSASDRTLFTTFSLITRRVGKADLCLNAAQFATAQTLCPGWEPQRWSVDQAARSWLLLHLPQADELQVKHRIEQLFTTSGLQELIALHQTLPLLPYPDRYRFWADEGVRSHMKGVFDAIVLRNAYPTQHFDQDAWNQMVLKTLFVESELQPIYGFDGRRNAQLARMAIDYVHERWAAKRRITPELWRLVAPYIDDLMLVDLKAGLAMDDLVQREAIGLCCVESQLPAAIALLAPYPGLVTRVAAIDWGDICARRSVVMSADPIAV</sequence>
<proteinExistence type="predicted"/>